<proteinExistence type="inferred from homology"/>
<evidence type="ECO:0000256" key="6">
    <source>
        <dbReference type="ARBA" id="ARBA00048018"/>
    </source>
</evidence>
<dbReference type="GO" id="GO:0005654">
    <property type="term" value="C:nucleoplasm"/>
    <property type="evidence" value="ECO:0007669"/>
    <property type="project" value="UniProtKB-SubCell"/>
</dbReference>
<feature type="region of interest" description="Disordered" evidence="9">
    <location>
        <begin position="359"/>
        <end position="380"/>
    </location>
</feature>
<evidence type="ECO:0000313" key="12">
    <source>
        <dbReference type="Proteomes" id="UP000424527"/>
    </source>
</evidence>
<accession>A0A6G0IG66</accession>
<name>A0A6G0IG66_LARCR</name>
<organism evidence="11 12">
    <name type="scientific">Larimichthys crocea</name>
    <name type="common">Large yellow croaker</name>
    <name type="synonym">Pseudosciaena crocea</name>
    <dbReference type="NCBI Taxonomy" id="215358"/>
    <lineage>
        <taxon>Eukaryota</taxon>
        <taxon>Metazoa</taxon>
        <taxon>Chordata</taxon>
        <taxon>Craniata</taxon>
        <taxon>Vertebrata</taxon>
        <taxon>Euteleostomi</taxon>
        <taxon>Actinopterygii</taxon>
        <taxon>Neopterygii</taxon>
        <taxon>Teleostei</taxon>
        <taxon>Neoteleostei</taxon>
        <taxon>Acanthomorphata</taxon>
        <taxon>Eupercaria</taxon>
        <taxon>Sciaenidae</taxon>
        <taxon>Larimichthys</taxon>
    </lineage>
</organism>
<dbReference type="Pfam" id="PF05485">
    <property type="entry name" value="THAP"/>
    <property type="match status" value="2"/>
</dbReference>
<dbReference type="Gene3D" id="1.10.340.70">
    <property type="match status" value="3"/>
</dbReference>
<keyword evidence="8" id="KW-0539">Nucleus</keyword>
<feature type="compositionally biased region" description="Basic and acidic residues" evidence="9">
    <location>
        <begin position="369"/>
        <end position="380"/>
    </location>
</feature>
<evidence type="ECO:0000256" key="7">
    <source>
        <dbReference type="PROSITE-ProRule" id="PRU00309"/>
    </source>
</evidence>
<feature type="domain" description="THAP-type" evidence="10">
    <location>
        <begin position="250"/>
        <end position="331"/>
    </location>
</feature>
<feature type="compositionally biased region" description="Polar residues" evidence="9">
    <location>
        <begin position="891"/>
        <end position="917"/>
    </location>
</feature>
<dbReference type="Pfam" id="PF17921">
    <property type="entry name" value="Integrase_H2C2"/>
    <property type="match status" value="3"/>
</dbReference>
<keyword evidence="8" id="KW-0131">Cell cycle</keyword>
<comment type="catalytic activity">
    <reaction evidence="5">
        <text>glycyl-tRNA(Ala) + H2O = tRNA(Ala) + glycine + H(+)</text>
        <dbReference type="Rhea" id="RHEA:53744"/>
        <dbReference type="Rhea" id="RHEA-COMP:9657"/>
        <dbReference type="Rhea" id="RHEA-COMP:13640"/>
        <dbReference type="ChEBI" id="CHEBI:15377"/>
        <dbReference type="ChEBI" id="CHEBI:15378"/>
        <dbReference type="ChEBI" id="CHEBI:57305"/>
        <dbReference type="ChEBI" id="CHEBI:78442"/>
        <dbReference type="ChEBI" id="CHEBI:78522"/>
        <dbReference type="EC" id="3.1.1.96"/>
    </reaction>
</comment>
<comment type="caution">
    <text evidence="11">The sequence shown here is derived from an EMBL/GenBank/DDBJ whole genome shotgun (WGS) entry which is preliminary data.</text>
</comment>
<dbReference type="Gene3D" id="6.20.210.20">
    <property type="entry name" value="THAP domain"/>
    <property type="match status" value="1"/>
</dbReference>
<dbReference type="Proteomes" id="UP000424527">
    <property type="component" value="Unassembled WGS sequence"/>
</dbReference>
<feature type="compositionally biased region" description="Basic and acidic residues" evidence="9">
    <location>
        <begin position="730"/>
        <end position="742"/>
    </location>
</feature>
<comment type="function">
    <text evidence="8">DNA-binding transcription regulator that regulates endothelial cell proliferation and G1/S cell-cycle progression. Specifically binds the 5'-[AT]NTNN[GT]GGCA[AGT]-3' core DNA sequence and acts by modulating expression of pRB-E2F cell-cycle target genes.</text>
</comment>
<dbReference type="Gene3D" id="3.50.80.10">
    <property type="entry name" value="D-tyrosyl-tRNA(Tyr) deacylase"/>
    <property type="match status" value="2"/>
</dbReference>
<dbReference type="GO" id="GO:0008270">
    <property type="term" value="F:zinc ion binding"/>
    <property type="evidence" value="ECO:0007669"/>
    <property type="project" value="UniProtKB-KW"/>
</dbReference>
<comment type="subcellular location">
    <subcellularLocation>
        <location evidence="8">Nucleus</location>
        <location evidence="8">Nucleoplasm</location>
    </subcellularLocation>
</comment>
<keyword evidence="8" id="KW-0805">Transcription regulation</keyword>
<feature type="domain" description="THAP-type" evidence="10">
    <location>
        <begin position="507"/>
        <end position="595"/>
    </location>
</feature>
<evidence type="ECO:0000256" key="4">
    <source>
        <dbReference type="ARBA" id="ARBA00023125"/>
    </source>
</evidence>
<evidence type="ECO:0000256" key="9">
    <source>
        <dbReference type="SAM" id="MobiDB-lite"/>
    </source>
</evidence>
<comment type="catalytic activity">
    <reaction evidence="6">
        <text>a D-aminoacyl-tRNA + H2O = a tRNA + a D-alpha-amino acid + H(+)</text>
        <dbReference type="Rhea" id="RHEA:13953"/>
        <dbReference type="Rhea" id="RHEA-COMP:10123"/>
        <dbReference type="Rhea" id="RHEA-COMP:10124"/>
        <dbReference type="ChEBI" id="CHEBI:15377"/>
        <dbReference type="ChEBI" id="CHEBI:15378"/>
        <dbReference type="ChEBI" id="CHEBI:59871"/>
        <dbReference type="ChEBI" id="CHEBI:78442"/>
        <dbReference type="ChEBI" id="CHEBI:79333"/>
        <dbReference type="EC" id="3.1.1.96"/>
    </reaction>
</comment>
<feature type="compositionally biased region" description="Polar residues" evidence="9">
    <location>
        <begin position="934"/>
        <end position="944"/>
    </location>
</feature>
<evidence type="ECO:0000259" key="10">
    <source>
        <dbReference type="PROSITE" id="PS50950"/>
    </source>
</evidence>
<dbReference type="GO" id="GO:0043565">
    <property type="term" value="F:sequence-specific DNA binding"/>
    <property type="evidence" value="ECO:0007669"/>
    <property type="project" value="UniProtKB-UniRule"/>
</dbReference>
<evidence type="ECO:0000256" key="3">
    <source>
        <dbReference type="ARBA" id="ARBA00022833"/>
    </source>
</evidence>
<dbReference type="GO" id="GO:0001935">
    <property type="term" value="P:endothelial cell proliferation"/>
    <property type="evidence" value="ECO:0007669"/>
    <property type="project" value="UniProtKB-UniRule"/>
</dbReference>
<dbReference type="InterPro" id="IPR023509">
    <property type="entry name" value="DTD-like_sf"/>
</dbReference>
<protein>
    <recommendedName>
        <fullName evidence="8">THAP domain-containing protein 1</fullName>
    </recommendedName>
</protein>
<keyword evidence="1" id="KW-0479">Metal-binding</keyword>
<keyword evidence="8" id="KW-0804">Transcription</keyword>
<dbReference type="SUPFAM" id="SSF69500">
    <property type="entry name" value="DTD-like"/>
    <property type="match status" value="2"/>
</dbReference>
<feature type="compositionally biased region" description="Low complexity" evidence="9">
    <location>
        <begin position="756"/>
        <end position="767"/>
    </location>
</feature>
<dbReference type="InterPro" id="IPR006612">
    <property type="entry name" value="THAP_Znf"/>
</dbReference>
<dbReference type="SMART" id="SM00692">
    <property type="entry name" value="DM3"/>
    <property type="match status" value="2"/>
</dbReference>
<dbReference type="GO" id="GO:0003700">
    <property type="term" value="F:DNA-binding transcription factor activity"/>
    <property type="evidence" value="ECO:0007669"/>
    <property type="project" value="UniProtKB-UniRule"/>
</dbReference>
<dbReference type="InterPro" id="IPR038441">
    <property type="entry name" value="THAP_Znf_sf"/>
</dbReference>
<evidence type="ECO:0000313" key="11">
    <source>
        <dbReference type="EMBL" id="KAE8290374.1"/>
    </source>
</evidence>
<dbReference type="EMBL" id="REGW02000011">
    <property type="protein sequence ID" value="KAE8290374.1"/>
    <property type="molecule type" value="Genomic_DNA"/>
</dbReference>
<comment type="similarity">
    <text evidence="8">Belongs to the THAP1 family.</text>
</comment>
<dbReference type="PROSITE" id="PS50950">
    <property type="entry name" value="ZF_THAP"/>
    <property type="match status" value="2"/>
</dbReference>
<dbReference type="AlphaFoldDB" id="A0A6G0IG66"/>
<evidence type="ECO:0000256" key="5">
    <source>
        <dbReference type="ARBA" id="ARBA00047676"/>
    </source>
</evidence>
<dbReference type="InterPro" id="IPR026516">
    <property type="entry name" value="THAP1/10"/>
</dbReference>
<keyword evidence="2 7" id="KW-0863">Zinc-finger</keyword>
<dbReference type="GO" id="GO:0005737">
    <property type="term" value="C:cytoplasm"/>
    <property type="evidence" value="ECO:0007669"/>
    <property type="project" value="InterPro"/>
</dbReference>
<feature type="region of interest" description="Disordered" evidence="9">
    <location>
        <begin position="814"/>
        <end position="944"/>
    </location>
</feature>
<evidence type="ECO:0000256" key="2">
    <source>
        <dbReference type="ARBA" id="ARBA00022771"/>
    </source>
</evidence>
<sequence>MSVREGGAPVARTVLQQCVQARLQVSPAEQDTEAQFVQIDRGVVIYLCFFKGANEELLPRMVSSLLNLRLCESASGKMVSVLELPGSLLIVPQATLGGKSKGRAVQYHSNISKEDGRRLYAAFVSLCEQEMPSFDFMDKVELFVRTGKYPVDATKSSKKVTRAASKHFIYKDGCLWRTYRGRLLRVVRSEEEVREVLTRYHDDNNHAGRVRVVKEIMLMYYWVGVTEAVKNWIRACAVCQSRSPAEPPDPPVQFCLTYGCDSSSYVYPELSFHRFPKEAERRRSWLAFAQRDEGSLRTNSCLCSRHFEESCFTLSEEGQLTLSADAVPTVIPVRVQEDEVSVPSEDDFLHSNSLEAFLSTESTEPSGPADDRSEASGEVHEHQYCLPASAPDSSAVQTVPEQKKKKTISEPSFAAYNEVARYLSHRVLPMESKKSRGALKRMAKRFGLIDGVLMYTRVSPPLRVPRSREEVNSILEEFHDKQGHYGQGICQREIAKTFYWASMTRDLARWISNCNLPQPDQEEVASLQRLQLHQLLWAGGARPGPHLPQWLKAAGRSNWHPRLRSSVCSAHFTEDCFDRSGEKVTIHPDAVPTLFVHDSVTPSRGPAQPAPGEEAYFAKYDAVELYLRKRTYPPGLSYVEKNTFRRFCKKFAIKDNELHMVRGDRVRLVLRGRQQVEAALVDYHNELNHLDAKKCLRLLNERFFWKTMKTDVLQWISSCSQCSKKMKKLETEPKGSESHPDLRSAQIHDSSDRYCPSSSNVNPSSSQPGPPVSAQPRIPILLHIRSPIHLQSRAPIVLQPRTPNIITRVWSVKKATAPQSEVQKETDSAQPETQSSNQVQSEEQTPPDQNKTSGCQGSARTQRCIKVQPVTKPVTESQPAADLQVKPKPLQTAQPASQSRGLRTRSQTATQTQNQVQRPEKRKSELEGGHAAKKSSSTGLEPVVAQSTKPWPVFTIASSGPARDASEVDSSAPFGRPRRLQARVVIQQCSKAKVKTKPAVDGADAEWAEIEEGMVAYVCFLHGATEDVTYEIACSLMTTKLFRKDTGHTVSVLDLPGGVLLVPQDSLLGEPVPKRRVQYKGGCELWWGAQLFSNLVSACRDFMSDSVKCTKAGVKVEHGVYGQKQEIVLNSPEPLTLLLEF</sequence>
<keyword evidence="4 7" id="KW-0238">DNA-binding</keyword>
<feature type="compositionally biased region" description="Basic and acidic residues" evidence="9">
    <location>
        <begin position="918"/>
        <end position="930"/>
    </location>
</feature>
<dbReference type="PANTHER" id="PTHR46600">
    <property type="entry name" value="THAP DOMAIN-CONTAINING"/>
    <property type="match status" value="1"/>
</dbReference>
<evidence type="ECO:0000256" key="1">
    <source>
        <dbReference type="ARBA" id="ARBA00022723"/>
    </source>
</evidence>
<evidence type="ECO:0000256" key="8">
    <source>
        <dbReference type="RuleBase" id="RU369073"/>
    </source>
</evidence>
<dbReference type="SUPFAM" id="SSF57716">
    <property type="entry name" value="Glucocorticoid receptor-like (DNA-binding domain)"/>
    <property type="match status" value="2"/>
</dbReference>
<dbReference type="PANTHER" id="PTHR46600:SF11">
    <property type="entry name" value="THAP DOMAIN-CONTAINING PROTEIN 10"/>
    <property type="match status" value="1"/>
</dbReference>
<reference evidence="11 12" key="1">
    <citation type="submission" date="2019-07" db="EMBL/GenBank/DDBJ databases">
        <title>Chromosome genome assembly for large yellow croaker.</title>
        <authorList>
            <person name="Xiao S."/>
        </authorList>
    </citation>
    <scope>NUCLEOTIDE SEQUENCE [LARGE SCALE GENOMIC DNA]</scope>
    <source>
        <strain evidence="11">JMULYC20181020</strain>
        <tissue evidence="11">Muscle</tissue>
    </source>
</reference>
<keyword evidence="3" id="KW-0862">Zinc</keyword>
<keyword evidence="8" id="KW-0175">Coiled coil</keyword>
<dbReference type="GO" id="GO:0051499">
    <property type="term" value="F:D-aminoacyl-tRNA deacylase activity"/>
    <property type="evidence" value="ECO:0007669"/>
    <property type="project" value="UniProtKB-EC"/>
</dbReference>
<dbReference type="Pfam" id="PF02580">
    <property type="entry name" value="Tyr_Deacylase"/>
    <property type="match status" value="2"/>
</dbReference>
<feature type="compositionally biased region" description="Polar residues" evidence="9">
    <location>
        <begin position="828"/>
        <end position="861"/>
    </location>
</feature>
<dbReference type="InterPro" id="IPR003732">
    <property type="entry name" value="Daa-tRNA_deacyls_DTD"/>
</dbReference>
<keyword evidence="12" id="KW-1185">Reference proteome</keyword>
<feature type="region of interest" description="Disordered" evidence="9">
    <location>
        <begin position="730"/>
        <end position="775"/>
    </location>
</feature>
<dbReference type="InterPro" id="IPR041588">
    <property type="entry name" value="Integrase_H2C2"/>
</dbReference>
<dbReference type="SMART" id="SM00980">
    <property type="entry name" value="THAP"/>
    <property type="match status" value="2"/>
</dbReference>
<gene>
    <name evidence="11" type="ORF">D5F01_LYC12098</name>
</gene>